<dbReference type="AlphaFoldDB" id="A0A916RPB9"/>
<proteinExistence type="predicted"/>
<dbReference type="Proteomes" id="UP000648801">
    <property type="component" value="Unassembled WGS sequence"/>
</dbReference>
<sequence length="170" mass="19278">MLRFDMGAFYRAVDEHRQRRGLNWVELAAEVNRPFEGNTSIPIHAATIRDMPKKRSVTSAVVLQVLRWMEAAPEDFLDGADREPMEGERLPEAGPREILRFDTGALHAALDRRRRERAMTWRQVAEELPGFTATMLTNLAGGPLIGFPRVMTLTQWLGLPAAKFVRACLH</sequence>
<gene>
    <name evidence="1" type="ORF">GCM10011507_13600</name>
</gene>
<evidence type="ECO:0000313" key="2">
    <source>
        <dbReference type="Proteomes" id="UP000648801"/>
    </source>
</evidence>
<reference evidence="1" key="2">
    <citation type="submission" date="2020-09" db="EMBL/GenBank/DDBJ databases">
        <authorList>
            <person name="Sun Q."/>
            <person name="Zhou Y."/>
        </authorList>
    </citation>
    <scope>NUCLEOTIDE SEQUENCE</scope>
    <source>
        <strain evidence="1">CGMCC 1.15447</strain>
    </source>
</reference>
<evidence type="ECO:0000313" key="1">
    <source>
        <dbReference type="EMBL" id="GGA63233.1"/>
    </source>
</evidence>
<protein>
    <submittedName>
        <fullName evidence="1">Uncharacterized protein</fullName>
    </submittedName>
</protein>
<dbReference type="RefSeq" id="WP_188758486.1">
    <property type="nucleotide sequence ID" value="NZ_BMJB01000001.1"/>
</dbReference>
<name>A0A916RPB9_9BACT</name>
<accession>A0A916RPB9</accession>
<organism evidence="1 2">
    <name type="scientific">Edaphobacter acidisoli</name>
    <dbReference type="NCBI Taxonomy" id="2040573"/>
    <lineage>
        <taxon>Bacteria</taxon>
        <taxon>Pseudomonadati</taxon>
        <taxon>Acidobacteriota</taxon>
        <taxon>Terriglobia</taxon>
        <taxon>Terriglobales</taxon>
        <taxon>Acidobacteriaceae</taxon>
        <taxon>Edaphobacter</taxon>
    </lineage>
</organism>
<reference evidence="1" key="1">
    <citation type="journal article" date="2014" name="Int. J. Syst. Evol. Microbiol.">
        <title>Complete genome sequence of Corynebacterium casei LMG S-19264T (=DSM 44701T), isolated from a smear-ripened cheese.</title>
        <authorList>
            <consortium name="US DOE Joint Genome Institute (JGI-PGF)"/>
            <person name="Walter F."/>
            <person name="Albersmeier A."/>
            <person name="Kalinowski J."/>
            <person name="Ruckert C."/>
        </authorList>
    </citation>
    <scope>NUCLEOTIDE SEQUENCE</scope>
    <source>
        <strain evidence="1">CGMCC 1.15447</strain>
    </source>
</reference>
<keyword evidence="2" id="KW-1185">Reference proteome</keyword>
<comment type="caution">
    <text evidence="1">The sequence shown here is derived from an EMBL/GenBank/DDBJ whole genome shotgun (WGS) entry which is preliminary data.</text>
</comment>
<dbReference type="EMBL" id="BMJB01000001">
    <property type="protein sequence ID" value="GGA63233.1"/>
    <property type="molecule type" value="Genomic_DNA"/>
</dbReference>